<keyword evidence="1" id="KW-0472">Membrane</keyword>
<dbReference type="EMBL" id="JAJTND010000004">
    <property type="protein sequence ID" value="MCE3532404.1"/>
    <property type="molecule type" value="Genomic_DNA"/>
</dbReference>
<sequence>MPSNQLALLCQHIEKQKTDHFGKFYMYVSLLNTLTVRDKTFTEGLPKYSGSFWQKNHLNIGGELPVEFAGQLNLYAREFSNLQPNWTKTIHNIVMAYLRKGKITDLIYIIDQMLNHLTAMHGPQTHNGQIYKDIQFGKKKAGLNQFIEHVSAFNQQLLSVADNGCNTGLSVLAAATGAVLVLTSVFSIVPLIIGLPLVIGGAVGTYYFATQAMAQVELLQTQVKQISEKMKAFPKDTSFFGDSNYVSFFASVVKPLPYVIATVGEQLMMDAAQQKEVEAYRNSLDDAFSSYSM</sequence>
<reference evidence="2 3" key="1">
    <citation type="journal article" date="2024" name="Pathogens">
        <title>Characterization of a Novel Species of Legionella Isolated from a Healthcare Facility: Legionella resiliens sp. nov.</title>
        <authorList>
            <person name="Cristino S."/>
            <person name="Pascale M.R."/>
            <person name="Marino F."/>
            <person name="Derelitto C."/>
            <person name="Salaris S."/>
            <person name="Orsini M."/>
            <person name="Squarzoni S."/>
            <person name="Grottola A."/>
            <person name="Girolamini L."/>
        </authorList>
    </citation>
    <scope>NUCLEOTIDE SEQUENCE [LARGE SCALE GENOMIC DNA]</scope>
    <source>
        <strain evidence="2 3">8cVS16</strain>
    </source>
</reference>
<organism evidence="2 3">
    <name type="scientific">Legionella resiliens</name>
    <dbReference type="NCBI Taxonomy" id="2905958"/>
    <lineage>
        <taxon>Bacteria</taxon>
        <taxon>Pseudomonadati</taxon>
        <taxon>Pseudomonadota</taxon>
        <taxon>Gammaproteobacteria</taxon>
        <taxon>Legionellales</taxon>
        <taxon>Legionellaceae</taxon>
        <taxon>Legionella</taxon>
    </lineage>
</organism>
<gene>
    <name evidence="2" type="ORF">LXO92_08450</name>
</gene>
<keyword evidence="3" id="KW-1185">Reference proteome</keyword>
<dbReference type="Proteomes" id="UP001320170">
    <property type="component" value="Unassembled WGS sequence"/>
</dbReference>
<comment type="caution">
    <text evidence="2">The sequence shown here is derived from an EMBL/GenBank/DDBJ whole genome shotgun (WGS) entry which is preliminary data.</text>
</comment>
<evidence type="ECO:0000313" key="2">
    <source>
        <dbReference type="EMBL" id="MCE3532404.1"/>
    </source>
</evidence>
<evidence type="ECO:0000256" key="1">
    <source>
        <dbReference type="SAM" id="Phobius"/>
    </source>
</evidence>
<dbReference type="RefSeq" id="WP_182352217.1">
    <property type="nucleotide sequence ID" value="NZ_JAJSPM010000005.1"/>
</dbReference>
<name>A0ABS8X3S4_9GAMM</name>
<protein>
    <submittedName>
        <fullName evidence="2">Uncharacterized protein</fullName>
    </submittedName>
</protein>
<feature type="transmembrane region" description="Helical" evidence="1">
    <location>
        <begin position="188"/>
        <end position="209"/>
    </location>
</feature>
<keyword evidence="1" id="KW-1133">Transmembrane helix</keyword>
<keyword evidence="1" id="KW-0812">Transmembrane</keyword>
<accession>A0ABS8X3S4</accession>
<proteinExistence type="predicted"/>
<evidence type="ECO:0000313" key="3">
    <source>
        <dbReference type="Proteomes" id="UP001320170"/>
    </source>
</evidence>